<evidence type="ECO:0000313" key="3">
    <source>
        <dbReference type="Proteomes" id="UP000008237"/>
    </source>
</evidence>
<organism evidence="3">
    <name type="scientific">Harpegnathos saltator</name>
    <name type="common">Jerdon's jumping ant</name>
    <dbReference type="NCBI Taxonomy" id="610380"/>
    <lineage>
        <taxon>Eukaryota</taxon>
        <taxon>Metazoa</taxon>
        <taxon>Ecdysozoa</taxon>
        <taxon>Arthropoda</taxon>
        <taxon>Hexapoda</taxon>
        <taxon>Insecta</taxon>
        <taxon>Pterygota</taxon>
        <taxon>Neoptera</taxon>
        <taxon>Endopterygota</taxon>
        <taxon>Hymenoptera</taxon>
        <taxon>Apocrita</taxon>
        <taxon>Aculeata</taxon>
        <taxon>Formicoidea</taxon>
        <taxon>Formicidae</taxon>
        <taxon>Ponerinae</taxon>
        <taxon>Ponerini</taxon>
        <taxon>Harpegnathos</taxon>
    </lineage>
</organism>
<sequence>MRTITKIRVQTNDVKVECETEVGPGENKLTLHTLSCNYTENPKEKKCFDVKKKIKIPTSASGVLLQGKSCRLLANFHGDQGDHADEGRVHISEEEGGGAGAGVGGGRGGAVPKLTRTRPTKGRSLNDHVAAHVSMLDDARRRGSQPRSREQPRRCATARPCDVVAFLILRRRTQDARPILSAGLRLQRDVTVFRFAAAVGPTSSSRLEDPWPSERFREPGPASGILQEMAGSLHSTWTFGLDPLESNTRKRRTAFYKDAFYRPRCRIFGVSILPRNDANAEDDNDVEKKKKKDEREKKTTRV</sequence>
<gene>
    <name evidence="2" type="ORF">EAI_01073</name>
</gene>
<evidence type="ECO:0000313" key="2">
    <source>
        <dbReference type="EMBL" id="EFN87823.1"/>
    </source>
</evidence>
<proteinExistence type="predicted"/>
<accession>E2B8Y9</accession>
<feature type="compositionally biased region" description="Basic and acidic residues" evidence="1">
    <location>
        <begin position="124"/>
        <end position="153"/>
    </location>
</feature>
<feature type="compositionally biased region" description="Basic and acidic residues" evidence="1">
    <location>
        <begin position="293"/>
        <end position="302"/>
    </location>
</feature>
<keyword evidence="3" id="KW-1185">Reference proteome</keyword>
<name>E2B8Y9_HARSA</name>
<dbReference type="InParanoid" id="E2B8Y9"/>
<feature type="region of interest" description="Disordered" evidence="1">
    <location>
        <begin position="94"/>
        <end position="155"/>
    </location>
</feature>
<dbReference type="EMBL" id="GL446405">
    <property type="protein sequence ID" value="EFN87823.1"/>
    <property type="molecule type" value="Genomic_DNA"/>
</dbReference>
<feature type="region of interest" description="Disordered" evidence="1">
    <location>
        <begin position="276"/>
        <end position="302"/>
    </location>
</feature>
<protein>
    <submittedName>
        <fullName evidence="2">Uncharacterized protein</fullName>
    </submittedName>
</protein>
<dbReference type="Proteomes" id="UP000008237">
    <property type="component" value="Unassembled WGS sequence"/>
</dbReference>
<feature type="compositionally biased region" description="Gly residues" evidence="1">
    <location>
        <begin position="97"/>
        <end position="109"/>
    </location>
</feature>
<evidence type="ECO:0000256" key="1">
    <source>
        <dbReference type="SAM" id="MobiDB-lite"/>
    </source>
</evidence>
<dbReference type="AlphaFoldDB" id="E2B8Y9"/>
<reference evidence="2 3" key="1">
    <citation type="journal article" date="2010" name="Science">
        <title>Genomic comparison of the ants Camponotus floridanus and Harpegnathos saltator.</title>
        <authorList>
            <person name="Bonasio R."/>
            <person name="Zhang G."/>
            <person name="Ye C."/>
            <person name="Mutti N.S."/>
            <person name="Fang X."/>
            <person name="Qin N."/>
            <person name="Donahue G."/>
            <person name="Yang P."/>
            <person name="Li Q."/>
            <person name="Li C."/>
            <person name="Zhang P."/>
            <person name="Huang Z."/>
            <person name="Berger S.L."/>
            <person name="Reinberg D."/>
            <person name="Wang J."/>
            <person name="Liebig J."/>
        </authorList>
    </citation>
    <scope>NUCLEOTIDE SEQUENCE [LARGE SCALE GENOMIC DNA]</scope>
    <source>
        <strain evidence="2 3">R22 G/1</strain>
    </source>
</reference>